<gene>
    <name evidence="3" type="primary">TYR1</name>
    <name evidence="3" type="ORF">EHS25_001112</name>
</gene>
<dbReference type="Pfam" id="PF20463">
    <property type="entry name" value="PDH_C"/>
    <property type="match status" value="1"/>
</dbReference>
<keyword evidence="1" id="KW-0560">Oxidoreductase</keyword>
<dbReference type="PANTHER" id="PTHR21363">
    <property type="entry name" value="PREPHENATE DEHYDROGENASE"/>
    <property type="match status" value="1"/>
</dbReference>
<dbReference type="InterPro" id="IPR028939">
    <property type="entry name" value="P5C_Rdtase_cat_N"/>
</dbReference>
<dbReference type="EMBL" id="RSCD01000010">
    <property type="protein sequence ID" value="RSH90507.1"/>
    <property type="molecule type" value="Genomic_DNA"/>
</dbReference>
<dbReference type="OrthoDB" id="5399569at2759"/>
<dbReference type="AlphaFoldDB" id="A0A427YHJ1"/>
<dbReference type="InterPro" id="IPR036291">
    <property type="entry name" value="NAD(P)-bd_dom_sf"/>
</dbReference>
<keyword evidence="4" id="KW-1185">Reference proteome</keyword>
<sequence length="470" mass="51953">MSSSTSEPVIGIIGMGDMGRMYARRLKAGGHKTIYVCDKPDRFEELKKELAAYTAWFGRAERLGTGITPLRDGHAVSRLSDFIIYSVESSAIWPVVKEYGPSTKVGATVAGQTSVKAPEKEAFEAWLPEDVDVVSVHSLHGPSVTTEGQPLIIIHHRGPESKVRMVEDVFRSFKSRYVYLSYEEHDSVTANTQAVTHAAFLSMGTAWHNSNSFPWETTRYVSGIEVVKVNITLRIYAAKWHVYAGLALLNPSAKEQVEQYAQSVTALFKLMVEGREADLAERVWRAREGVFGWKRDEDGGEGRAPILLSEDVLDQFSLRGTGAGTGTGAGGEEKERAGPNSHLSLLAMVDCWNALGIRPFEHLDVAGTPVFMLWIGVAEYLFRSKALVSAAIAAAISDRVHRPDDTEFVVASRQWSECVSFGNFDLYQRRFERTSSYFAERFEEANKLGSRMIKAIQEAQAANGNAADGR</sequence>
<reference evidence="3 4" key="1">
    <citation type="submission" date="2018-11" db="EMBL/GenBank/DDBJ databases">
        <title>Genome sequence of Saitozyma podzolica DSM 27192.</title>
        <authorList>
            <person name="Aliyu H."/>
            <person name="Gorte O."/>
            <person name="Ochsenreither K."/>
        </authorList>
    </citation>
    <scope>NUCLEOTIDE SEQUENCE [LARGE SCALE GENOMIC DNA]</scope>
    <source>
        <strain evidence="3 4">DSM 27192</strain>
    </source>
</reference>
<dbReference type="FunFam" id="1.10.3660.10:FF:000004">
    <property type="entry name" value="Prephenate dehydrogenase [NADP(+)]"/>
    <property type="match status" value="1"/>
</dbReference>
<evidence type="ECO:0000256" key="1">
    <source>
        <dbReference type="ARBA" id="ARBA00023002"/>
    </source>
</evidence>
<organism evidence="3 4">
    <name type="scientific">Saitozyma podzolica</name>
    <dbReference type="NCBI Taxonomy" id="1890683"/>
    <lineage>
        <taxon>Eukaryota</taxon>
        <taxon>Fungi</taxon>
        <taxon>Dikarya</taxon>
        <taxon>Basidiomycota</taxon>
        <taxon>Agaricomycotina</taxon>
        <taxon>Tremellomycetes</taxon>
        <taxon>Tremellales</taxon>
        <taxon>Trimorphomycetaceae</taxon>
        <taxon>Saitozyma</taxon>
    </lineage>
</organism>
<dbReference type="STRING" id="1890683.A0A427YHJ1"/>
<dbReference type="InterPro" id="IPR050812">
    <property type="entry name" value="Preph/Arog_dehydrog"/>
</dbReference>
<accession>A0A427YHJ1</accession>
<dbReference type="Proteomes" id="UP000279259">
    <property type="component" value="Unassembled WGS sequence"/>
</dbReference>
<name>A0A427YHJ1_9TREE</name>
<dbReference type="SUPFAM" id="SSF48179">
    <property type="entry name" value="6-phosphogluconate dehydrogenase C-terminal domain-like"/>
    <property type="match status" value="2"/>
</dbReference>
<dbReference type="Gene3D" id="1.10.3660.10">
    <property type="entry name" value="6-phosphogluconate dehydrogenase C-terminal like domain"/>
    <property type="match status" value="2"/>
</dbReference>
<dbReference type="Pfam" id="PF03807">
    <property type="entry name" value="F420_oxidored"/>
    <property type="match status" value="1"/>
</dbReference>
<dbReference type="GO" id="GO:0070403">
    <property type="term" value="F:NAD+ binding"/>
    <property type="evidence" value="ECO:0007669"/>
    <property type="project" value="TreeGrafter"/>
</dbReference>
<dbReference type="GO" id="GO:0008977">
    <property type="term" value="F:prephenate dehydrogenase (NAD+) activity"/>
    <property type="evidence" value="ECO:0007669"/>
    <property type="project" value="InterPro"/>
</dbReference>
<feature type="domain" description="Prephenate/arogenate dehydrogenase" evidence="2">
    <location>
        <begin position="8"/>
        <end position="301"/>
    </location>
</feature>
<evidence type="ECO:0000259" key="2">
    <source>
        <dbReference type="PROSITE" id="PS51176"/>
    </source>
</evidence>
<protein>
    <submittedName>
        <fullName evidence="3">Prephenate dehydrogenase (NADP(+))</fullName>
    </submittedName>
</protein>
<dbReference type="GO" id="GO:0004665">
    <property type="term" value="F:prephenate dehydrogenase (NADP+) activity"/>
    <property type="evidence" value="ECO:0007669"/>
    <property type="project" value="InterPro"/>
</dbReference>
<dbReference type="InterPro" id="IPR003099">
    <property type="entry name" value="Prephen_DH"/>
</dbReference>
<evidence type="ECO:0000313" key="3">
    <source>
        <dbReference type="EMBL" id="RSH90507.1"/>
    </source>
</evidence>
<dbReference type="GO" id="GO:0006571">
    <property type="term" value="P:tyrosine biosynthetic process"/>
    <property type="evidence" value="ECO:0007669"/>
    <property type="project" value="InterPro"/>
</dbReference>
<dbReference type="PIRSF" id="PIRSF036510">
    <property type="entry name" value="PDH_fung"/>
    <property type="match status" value="1"/>
</dbReference>
<dbReference type="InterPro" id="IPR046825">
    <property type="entry name" value="PDH_C"/>
</dbReference>
<dbReference type="SUPFAM" id="SSF51735">
    <property type="entry name" value="NAD(P)-binding Rossmann-fold domains"/>
    <property type="match status" value="1"/>
</dbReference>
<dbReference type="InterPro" id="IPR008927">
    <property type="entry name" value="6-PGluconate_DH-like_C_sf"/>
</dbReference>
<evidence type="ECO:0000313" key="4">
    <source>
        <dbReference type="Proteomes" id="UP000279259"/>
    </source>
</evidence>
<dbReference type="Gene3D" id="3.40.50.720">
    <property type="entry name" value="NAD(P)-binding Rossmann-like Domain"/>
    <property type="match status" value="1"/>
</dbReference>
<comment type="caution">
    <text evidence="3">The sequence shown here is derived from an EMBL/GenBank/DDBJ whole genome shotgun (WGS) entry which is preliminary data.</text>
</comment>
<dbReference type="PROSITE" id="PS51176">
    <property type="entry name" value="PDH_ADH"/>
    <property type="match status" value="1"/>
</dbReference>
<dbReference type="PANTHER" id="PTHR21363:SF0">
    <property type="entry name" value="PREPHENATE DEHYDROGENASE [NADP(+)]"/>
    <property type="match status" value="1"/>
</dbReference>
<dbReference type="InterPro" id="IPR012385">
    <property type="entry name" value="Prephenate_DH_fun"/>
</dbReference>
<proteinExistence type="predicted"/>